<keyword evidence="2" id="KW-1185">Reference proteome</keyword>
<evidence type="ECO:0000313" key="2">
    <source>
        <dbReference type="Proteomes" id="UP000001312"/>
    </source>
</evidence>
<dbReference type="InParanoid" id="A7EVS2"/>
<proteinExistence type="predicted"/>
<dbReference type="KEGG" id="ssl:SS1G_09431"/>
<dbReference type="HOGENOM" id="CLU_2470451_0_0_1"/>
<gene>
    <name evidence="1" type="ORF">SS1G_09431</name>
</gene>
<dbReference type="RefSeq" id="XP_001589709.1">
    <property type="nucleotide sequence ID" value="XM_001589659.1"/>
</dbReference>
<reference evidence="2" key="1">
    <citation type="journal article" date="2011" name="PLoS Genet.">
        <title>Genomic analysis of the necrotrophic fungal pathogens Sclerotinia sclerotiorum and Botrytis cinerea.</title>
        <authorList>
            <person name="Amselem J."/>
            <person name="Cuomo C.A."/>
            <person name="van Kan J.A."/>
            <person name="Viaud M."/>
            <person name="Benito E.P."/>
            <person name="Couloux A."/>
            <person name="Coutinho P.M."/>
            <person name="de Vries R.P."/>
            <person name="Dyer P.S."/>
            <person name="Fillinger S."/>
            <person name="Fournier E."/>
            <person name="Gout L."/>
            <person name="Hahn M."/>
            <person name="Kohn L."/>
            <person name="Lapalu N."/>
            <person name="Plummer K.M."/>
            <person name="Pradier J.M."/>
            <person name="Quevillon E."/>
            <person name="Sharon A."/>
            <person name="Simon A."/>
            <person name="ten Have A."/>
            <person name="Tudzynski B."/>
            <person name="Tudzynski P."/>
            <person name="Wincker P."/>
            <person name="Andrew M."/>
            <person name="Anthouard V."/>
            <person name="Beever R.E."/>
            <person name="Beffa R."/>
            <person name="Benoit I."/>
            <person name="Bouzid O."/>
            <person name="Brault B."/>
            <person name="Chen Z."/>
            <person name="Choquer M."/>
            <person name="Collemare J."/>
            <person name="Cotton P."/>
            <person name="Danchin E.G."/>
            <person name="Da Silva C."/>
            <person name="Gautier A."/>
            <person name="Giraud C."/>
            <person name="Giraud T."/>
            <person name="Gonzalez C."/>
            <person name="Grossetete S."/>
            <person name="Guldener U."/>
            <person name="Henrissat B."/>
            <person name="Howlett B.J."/>
            <person name="Kodira C."/>
            <person name="Kretschmer M."/>
            <person name="Lappartient A."/>
            <person name="Leroch M."/>
            <person name="Levis C."/>
            <person name="Mauceli E."/>
            <person name="Neuveglise C."/>
            <person name="Oeser B."/>
            <person name="Pearson M."/>
            <person name="Poulain J."/>
            <person name="Poussereau N."/>
            <person name="Quesneville H."/>
            <person name="Rascle C."/>
            <person name="Schumacher J."/>
            <person name="Segurens B."/>
            <person name="Sexton A."/>
            <person name="Silva E."/>
            <person name="Sirven C."/>
            <person name="Soanes D.M."/>
            <person name="Talbot N.J."/>
            <person name="Templeton M."/>
            <person name="Yandava C."/>
            <person name="Yarden O."/>
            <person name="Zeng Q."/>
            <person name="Rollins J.A."/>
            <person name="Lebrun M.H."/>
            <person name="Dickman M."/>
        </authorList>
    </citation>
    <scope>NUCLEOTIDE SEQUENCE [LARGE SCALE GENOMIC DNA]</scope>
    <source>
        <strain evidence="2">ATCC 18683 / 1980 / Ss-1</strain>
    </source>
</reference>
<evidence type="ECO:0000313" key="1">
    <source>
        <dbReference type="EMBL" id="EDN93564.1"/>
    </source>
</evidence>
<sequence length="88" mass="9894">MNFWAIPATAASLSSAKNNFLAEEDVPGTKQTLLKYPAAASQGRMLNQLIPGPIPVFRRHQKELLLPSILRLHLKRSMFHPGWVSCRK</sequence>
<dbReference type="GeneID" id="5485846"/>
<accession>A7EVS2</accession>
<organism evidence="1 2">
    <name type="scientific">Sclerotinia sclerotiorum (strain ATCC 18683 / 1980 / Ss-1)</name>
    <name type="common">White mold</name>
    <name type="synonym">Whetzelinia sclerotiorum</name>
    <dbReference type="NCBI Taxonomy" id="665079"/>
    <lineage>
        <taxon>Eukaryota</taxon>
        <taxon>Fungi</taxon>
        <taxon>Dikarya</taxon>
        <taxon>Ascomycota</taxon>
        <taxon>Pezizomycotina</taxon>
        <taxon>Leotiomycetes</taxon>
        <taxon>Helotiales</taxon>
        <taxon>Sclerotiniaceae</taxon>
        <taxon>Sclerotinia</taxon>
    </lineage>
</organism>
<protein>
    <submittedName>
        <fullName evidence="1">Uncharacterized protein</fullName>
    </submittedName>
</protein>
<name>A7EVS2_SCLS1</name>
<dbReference type="EMBL" id="CH476633">
    <property type="protein sequence ID" value="EDN93564.1"/>
    <property type="molecule type" value="Genomic_DNA"/>
</dbReference>
<dbReference type="AlphaFoldDB" id="A7EVS2"/>
<dbReference type="Proteomes" id="UP000001312">
    <property type="component" value="Unassembled WGS sequence"/>
</dbReference>